<keyword evidence="3" id="KW-1185">Reference proteome</keyword>
<organism evidence="2 3">
    <name type="scientific">Elysia crispata</name>
    <name type="common">lettuce slug</name>
    <dbReference type="NCBI Taxonomy" id="231223"/>
    <lineage>
        <taxon>Eukaryota</taxon>
        <taxon>Metazoa</taxon>
        <taxon>Spiralia</taxon>
        <taxon>Lophotrochozoa</taxon>
        <taxon>Mollusca</taxon>
        <taxon>Gastropoda</taxon>
        <taxon>Heterobranchia</taxon>
        <taxon>Euthyneura</taxon>
        <taxon>Panpulmonata</taxon>
        <taxon>Sacoglossa</taxon>
        <taxon>Placobranchoidea</taxon>
        <taxon>Plakobranchidae</taxon>
        <taxon>Elysia</taxon>
    </lineage>
</organism>
<evidence type="ECO:0000313" key="3">
    <source>
        <dbReference type="Proteomes" id="UP001283361"/>
    </source>
</evidence>
<protein>
    <submittedName>
        <fullName evidence="2">Uncharacterized protein</fullName>
    </submittedName>
</protein>
<feature type="chain" id="PRO_5042146941" evidence="1">
    <location>
        <begin position="24"/>
        <end position="203"/>
    </location>
</feature>
<evidence type="ECO:0000313" key="2">
    <source>
        <dbReference type="EMBL" id="KAK3803761.1"/>
    </source>
</evidence>
<comment type="caution">
    <text evidence="2">The sequence shown here is derived from an EMBL/GenBank/DDBJ whole genome shotgun (WGS) entry which is preliminary data.</text>
</comment>
<sequence length="203" mass="23087">MFRVGVNWLERFSIFVPLRSLLCAGCRSTSRCGLTACKIWTFNSEFTPLDKRCLDYTDPQSLSYQSQTDIQPILVGPLPGACEDIQSSSHSPIDTSTRFLPQFYEDIQSSSHSPIDTSTRFLPQFYEDIQSSSHSPIDTSTRFLPQFYEDIQSSSHSPIDTSTRFLPQFYFSNPRDNFPWVGGNKNSNKPCLIDGVKLEIFIL</sequence>
<feature type="signal peptide" evidence="1">
    <location>
        <begin position="1"/>
        <end position="23"/>
    </location>
</feature>
<reference evidence="2" key="1">
    <citation type="journal article" date="2023" name="G3 (Bethesda)">
        <title>A reference genome for the long-term kleptoplast-retaining sea slug Elysia crispata morphotype clarki.</title>
        <authorList>
            <person name="Eastman K.E."/>
            <person name="Pendleton A.L."/>
            <person name="Shaikh M.A."/>
            <person name="Suttiyut T."/>
            <person name="Ogas R."/>
            <person name="Tomko P."/>
            <person name="Gavelis G."/>
            <person name="Widhalm J.R."/>
            <person name="Wisecaver J.H."/>
        </authorList>
    </citation>
    <scope>NUCLEOTIDE SEQUENCE</scope>
    <source>
        <strain evidence="2">ECLA1</strain>
    </source>
</reference>
<proteinExistence type="predicted"/>
<name>A0AAE1EDQ8_9GAST</name>
<dbReference type="Proteomes" id="UP001283361">
    <property type="component" value="Unassembled WGS sequence"/>
</dbReference>
<accession>A0AAE1EDQ8</accession>
<dbReference type="EMBL" id="JAWDGP010000090">
    <property type="protein sequence ID" value="KAK3803761.1"/>
    <property type="molecule type" value="Genomic_DNA"/>
</dbReference>
<keyword evidence="1" id="KW-0732">Signal</keyword>
<dbReference type="AlphaFoldDB" id="A0AAE1EDQ8"/>
<evidence type="ECO:0000256" key="1">
    <source>
        <dbReference type="SAM" id="SignalP"/>
    </source>
</evidence>
<gene>
    <name evidence="2" type="ORF">RRG08_052934</name>
</gene>